<proteinExistence type="predicted"/>
<reference evidence="3 4" key="2">
    <citation type="journal article" date="2015" name="MBio">
        <title>Genome-Resolved Metagenomic Analysis Reveals Roles for Candidate Phyla and Other Microbial Community Members in Biogeochemical Transformations in Oil Reservoirs.</title>
        <authorList>
            <person name="Hu P."/>
            <person name="Tom L."/>
            <person name="Singh A."/>
            <person name="Thomas B.C."/>
            <person name="Baker B.J."/>
            <person name="Piceno Y.M."/>
            <person name="Andersen G.L."/>
            <person name="Banfield J.F."/>
        </authorList>
    </citation>
    <scope>NUCLEOTIDE SEQUENCE [LARGE SCALE GENOMIC DNA]</scope>
    <source>
        <strain evidence="1">57_489</strain>
    </source>
</reference>
<evidence type="ECO:0000313" key="2">
    <source>
        <dbReference type="EMBL" id="KUK97711.1"/>
    </source>
</evidence>
<dbReference type="EMBL" id="LGHB01000001">
    <property type="protein sequence ID" value="KUK97711.1"/>
    <property type="molecule type" value="Genomic_DNA"/>
</dbReference>
<reference evidence="2" key="1">
    <citation type="journal article" date="2015" name="MBio">
        <title>Genome-resolved metagenomic analysis reveals roles for candidate phyla and other microbial community members in biogeochemical transformations in oil reservoirs.</title>
        <authorList>
            <person name="Hu P."/>
            <person name="Tom L."/>
            <person name="Singh A."/>
            <person name="Thomas B.C."/>
            <person name="Baker B.J."/>
            <person name="Piceno Y.M."/>
            <person name="Andersen G.L."/>
            <person name="Banfield J.F."/>
        </authorList>
    </citation>
    <scope>NUCLEOTIDE SEQUENCE [LARGE SCALE GENOMIC DNA]</scope>
    <source>
        <strain evidence="2">56_747</strain>
    </source>
</reference>
<accession>A0A101FVU7</accession>
<organism evidence="1 4">
    <name type="scientific">Methanothrix harundinacea</name>
    <dbReference type="NCBI Taxonomy" id="301375"/>
    <lineage>
        <taxon>Archaea</taxon>
        <taxon>Methanobacteriati</taxon>
        <taxon>Methanobacteriota</taxon>
        <taxon>Stenosarchaea group</taxon>
        <taxon>Methanomicrobia</taxon>
        <taxon>Methanotrichales</taxon>
        <taxon>Methanotrichaceae</taxon>
        <taxon>Methanothrix</taxon>
    </lineage>
</organism>
<dbReference type="PATRIC" id="fig|301375.6.peg.1136"/>
<comment type="caution">
    <text evidence="1">The sequence shown here is derived from an EMBL/GenBank/DDBJ whole genome shotgun (WGS) entry which is preliminary data.</text>
</comment>
<evidence type="ECO:0000313" key="4">
    <source>
        <dbReference type="Proteomes" id="UP000057043"/>
    </source>
</evidence>
<dbReference type="Proteomes" id="UP000053961">
    <property type="component" value="Unassembled WGS sequence"/>
</dbReference>
<dbReference type="Proteomes" id="UP000057043">
    <property type="component" value="Unassembled WGS sequence"/>
</dbReference>
<evidence type="ECO:0000313" key="1">
    <source>
        <dbReference type="EMBL" id="KUK45369.1"/>
    </source>
</evidence>
<protein>
    <submittedName>
        <fullName evidence="1">Uncharacterized protein</fullName>
    </submittedName>
</protein>
<dbReference type="EMBL" id="LGFT01000004">
    <property type="protein sequence ID" value="KUK45369.1"/>
    <property type="molecule type" value="Genomic_DNA"/>
</dbReference>
<sequence length="322" mass="34898">MLLLSSKGALISLLIIFSVGFAAAEEWTEELITDYADEGVDVGYEAYSYGGGETGMSFGATYYGEDEAPEMLMEFPGSPEGVETYRSTGTVGSSGLAEAYYSMDEPASGGSGVQQYSISGSEPSAVYFGGQSVSYSTYRSTYGGTNSLWILGSRSWTQYASCPQWAYLQLLAYSPSGGSADLYEIYPNGNVDKDTTYFWPGYTRISFQADTVGRHILLFVVNNQPSNAVVIDVSRGGWPPSPGPGPAPSYARVTVKSSWLSGYSVSVDDTRSYSDYSDGRLDGIVSFTVTGDQYHNIKITSPGYLKSYYRYFSSGYAYTLTM</sequence>
<gene>
    <name evidence="1" type="ORF">XD72_0272</name>
    <name evidence="2" type="ORF">XE07_0125</name>
</gene>
<dbReference type="AlphaFoldDB" id="A0A101FVU7"/>
<evidence type="ECO:0000313" key="3">
    <source>
        <dbReference type="Proteomes" id="UP000053961"/>
    </source>
</evidence>
<name>A0A101FVU7_9EURY</name>